<evidence type="ECO:0000313" key="1">
    <source>
        <dbReference type="EMBL" id="PWS29674.1"/>
    </source>
</evidence>
<protein>
    <submittedName>
        <fullName evidence="1">Uncharacterized protein</fullName>
    </submittedName>
</protein>
<keyword evidence="2" id="KW-1185">Reference proteome</keyword>
<reference evidence="2" key="1">
    <citation type="submission" date="2018-05" db="EMBL/GenBank/DDBJ databases">
        <title>Pedobacter paludis sp. nov., isolated from wetland soil.</title>
        <authorList>
            <person name="Zhang Y."/>
        </authorList>
    </citation>
    <scope>NUCLEOTIDE SEQUENCE [LARGE SCALE GENOMIC DNA]</scope>
    <source>
        <strain evidence="2">R-8</strain>
    </source>
</reference>
<comment type="caution">
    <text evidence="1">The sequence shown here is derived from an EMBL/GenBank/DDBJ whole genome shotgun (WGS) entry which is preliminary data.</text>
</comment>
<gene>
    <name evidence="1" type="ORF">DF947_21755</name>
</gene>
<organism evidence="1 2">
    <name type="scientific">Pedobacter paludis</name>
    <dbReference type="NCBI Taxonomy" id="2203212"/>
    <lineage>
        <taxon>Bacteria</taxon>
        <taxon>Pseudomonadati</taxon>
        <taxon>Bacteroidota</taxon>
        <taxon>Sphingobacteriia</taxon>
        <taxon>Sphingobacteriales</taxon>
        <taxon>Sphingobacteriaceae</taxon>
        <taxon>Pedobacter</taxon>
    </lineage>
</organism>
<dbReference type="RefSeq" id="WP_109932876.1">
    <property type="nucleotide sequence ID" value="NZ_QGNY01000012.1"/>
</dbReference>
<accession>A0A317ESH4</accession>
<name>A0A317ESH4_9SPHI</name>
<dbReference type="EMBL" id="QGNY01000012">
    <property type="protein sequence ID" value="PWS29674.1"/>
    <property type="molecule type" value="Genomic_DNA"/>
</dbReference>
<dbReference type="OrthoDB" id="750212at2"/>
<sequence>MEAQKSKPYFKAIERWLGKHQEGLILGGILGFSLTAAYLLSQKRKPVQPAKALEPTLHMERYIFDLETDQGKQQVVVESSGECYAVKLDENNLGSMWQDEEKGLQWHTHDEALKPYIYDIANLLGEAFSRKGFPAILKGAYPEIIATEWKSSETLEVLLKPETDLEVFGTFLKDEVLNLADFDDHLDLMVKRAGEDYFIVIGVN</sequence>
<proteinExistence type="predicted"/>
<evidence type="ECO:0000313" key="2">
    <source>
        <dbReference type="Proteomes" id="UP000245391"/>
    </source>
</evidence>
<dbReference type="AlphaFoldDB" id="A0A317ESH4"/>
<dbReference type="Proteomes" id="UP000245391">
    <property type="component" value="Unassembled WGS sequence"/>
</dbReference>